<accession>A0A2K3LQS2</accession>
<evidence type="ECO:0000313" key="2">
    <source>
        <dbReference type="EMBL" id="PNX80867.1"/>
    </source>
</evidence>
<protein>
    <submittedName>
        <fullName evidence="2">Uncharacterized protein</fullName>
    </submittedName>
</protein>
<comment type="caution">
    <text evidence="2">The sequence shown here is derived from an EMBL/GenBank/DDBJ whole genome shotgun (WGS) entry which is preliminary data.</text>
</comment>
<dbReference type="EMBL" id="ASHM01038782">
    <property type="protein sequence ID" value="PNX80867.1"/>
    <property type="molecule type" value="Genomic_DNA"/>
</dbReference>
<reference evidence="2 3" key="2">
    <citation type="journal article" date="2017" name="Front. Plant Sci.">
        <title>Gene Classification and Mining of Molecular Markers Useful in Red Clover (Trifolium pratense) Breeding.</title>
        <authorList>
            <person name="Istvanek J."/>
            <person name="Dluhosova J."/>
            <person name="Dluhos P."/>
            <person name="Patkova L."/>
            <person name="Nedelnik J."/>
            <person name="Repkova J."/>
        </authorList>
    </citation>
    <scope>NUCLEOTIDE SEQUENCE [LARGE SCALE GENOMIC DNA]</scope>
    <source>
        <strain evidence="3">cv. Tatra</strain>
        <tissue evidence="2">Young leaves</tissue>
    </source>
</reference>
<evidence type="ECO:0000313" key="3">
    <source>
        <dbReference type="Proteomes" id="UP000236291"/>
    </source>
</evidence>
<organism evidence="2 3">
    <name type="scientific">Trifolium pratense</name>
    <name type="common">Red clover</name>
    <dbReference type="NCBI Taxonomy" id="57577"/>
    <lineage>
        <taxon>Eukaryota</taxon>
        <taxon>Viridiplantae</taxon>
        <taxon>Streptophyta</taxon>
        <taxon>Embryophyta</taxon>
        <taxon>Tracheophyta</taxon>
        <taxon>Spermatophyta</taxon>
        <taxon>Magnoliopsida</taxon>
        <taxon>eudicotyledons</taxon>
        <taxon>Gunneridae</taxon>
        <taxon>Pentapetalae</taxon>
        <taxon>rosids</taxon>
        <taxon>fabids</taxon>
        <taxon>Fabales</taxon>
        <taxon>Fabaceae</taxon>
        <taxon>Papilionoideae</taxon>
        <taxon>50 kb inversion clade</taxon>
        <taxon>NPAAA clade</taxon>
        <taxon>Hologalegina</taxon>
        <taxon>IRL clade</taxon>
        <taxon>Trifolieae</taxon>
        <taxon>Trifolium</taxon>
    </lineage>
</organism>
<dbReference type="AlphaFoldDB" id="A0A2K3LQS2"/>
<proteinExistence type="predicted"/>
<sequence length="65" mass="7183">MSGVRVVNLHPPERIFAGIAPFGAPKTRILSPWGRRWSQKFPRRHFGTGIEDEASVPADSSNPSI</sequence>
<dbReference type="Proteomes" id="UP000236291">
    <property type="component" value="Unassembled WGS sequence"/>
</dbReference>
<name>A0A2K3LQS2_TRIPR</name>
<gene>
    <name evidence="2" type="ORF">L195_g036879</name>
</gene>
<reference evidence="2 3" key="1">
    <citation type="journal article" date="2014" name="Am. J. Bot.">
        <title>Genome assembly and annotation for red clover (Trifolium pratense; Fabaceae).</title>
        <authorList>
            <person name="Istvanek J."/>
            <person name="Jaros M."/>
            <person name="Krenek A."/>
            <person name="Repkova J."/>
        </authorList>
    </citation>
    <scope>NUCLEOTIDE SEQUENCE [LARGE SCALE GENOMIC DNA]</scope>
    <source>
        <strain evidence="3">cv. Tatra</strain>
        <tissue evidence="2">Young leaves</tissue>
    </source>
</reference>
<feature type="region of interest" description="Disordered" evidence="1">
    <location>
        <begin position="44"/>
        <end position="65"/>
    </location>
</feature>
<evidence type="ECO:0000256" key="1">
    <source>
        <dbReference type="SAM" id="MobiDB-lite"/>
    </source>
</evidence>